<proteinExistence type="predicted"/>
<dbReference type="Proteomes" id="UP001207687">
    <property type="component" value="Unassembled WGS sequence"/>
</dbReference>
<name>A0AAW5TIK1_9LACT</name>
<protein>
    <submittedName>
        <fullName evidence="1">Uncharacterized protein</fullName>
    </submittedName>
</protein>
<reference evidence="1" key="1">
    <citation type="submission" date="2023-08" db="EMBL/GenBank/DDBJ databases">
        <title>Genomic analyses of the natural microbiome of Caenorhabditis elegans.</title>
        <authorList>
            <person name="Samuel B."/>
        </authorList>
    </citation>
    <scope>NUCLEOTIDE SEQUENCE</scope>
    <source>
        <strain evidence="1">BIGb0220</strain>
    </source>
</reference>
<accession>A0AAW5TIK1</accession>
<evidence type="ECO:0000313" key="1">
    <source>
        <dbReference type="EMBL" id="MCW2280954.1"/>
    </source>
</evidence>
<organism evidence="1 2">
    <name type="scientific">Lactococcus lactis</name>
    <dbReference type="NCBI Taxonomy" id="1358"/>
    <lineage>
        <taxon>Bacteria</taxon>
        <taxon>Bacillati</taxon>
        <taxon>Bacillota</taxon>
        <taxon>Bacilli</taxon>
        <taxon>Lactobacillales</taxon>
        <taxon>Streptococcaceae</taxon>
        <taxon>Lactococcus</taxon>
    </lineage>
</organism>
<gene>
    <name evidence="1" type="ORF">M2256_001412</name>
</gene>
<comment type="caution">
    <text evidence="1">The sequence shown here is derived from an EMBL/GenBank/DDBJ whole genome shotgun (WGS) entry which is preliminary data.</text>
</comment>
<dbReference type="EMBL" id="JAOQNN010000001">
    <property type="protein sequence ID" value="MCW2280954.1"/>
    <property type="molecule type" value="Genomic_DNA"/>
</dbReference>
<dbReference type="AlphaFoldDB" id="A0AAW5TIK1"/>
<evidence type="ECO:0000313" key="2">
    <source>
        <dbReference type="Proteomes" id="UP001207687"/>
    </source>
</evidence>
<sequence length="84" mass="9843">MKEIIKVCRYLAGINSSGMSALKEDFEQLTTKQIEKIDPFNANLWGFYGKPKKIGNIKMEYVLKEKMKEEKSLCLMKKNHDREI</sequence>